<dbReference type="AlphaFoldDB" id="A0AAV1LCN0"/>
<dbReference type="Gene3D" id="2.120.10.30">
    <property type="entry name" value="TolB, C-terminal domain"/>
    <property type="match status" value="1"/>
</dbReference>
<evidence type="ECO:0008006" key="7">
    <source>
        <dbReference type="Google" id="ProtNLM"/>
    </source>
</evidence>
<evidence type="ECO:0000256" key="3">
    <source>
        <dbReference type="ARBA" id="ARBA00022525"/>
    </source>
</evidence>
<comment type="subcellular location">
    <subcellularLocation>
        <location evidence="1">Secreted</location>
    </subcellularLocation>
</comment>
<name>A0AAV1LCN0_9NEOP</name>
<dbReference type="InterPro" id="IPR011042">
    <property type="entry name" value="6-blade_b-propeller_TolB-like"/>
</dbReference>
<gene>
    <name evidence="5" type="ORF">PARMNEM_LOCUS12139</name>
</gene>
<dbReference type="InterPro" id="IPR017996">
    <property type="entry name" value="MRJP/yellow-related"/>
</dbReference>
<keyword evidence="4" id="KW-0732">Signal</keyword>
<dbReference type="Proteomes" id="UP001314205">
    <property type="component" value="Unassembled WGS sequence"/>
</dbReference>
<sequence>MCYYVHFTICFLFYNVIISYGFMQGKTVIQEVFKWKQISYDFDGVLYNTNTNYERNAVGAQNNSEINDADKFFIQYNNVPIGMEVYEDRVFITVPRRRHGIPSTLNYVRLTGNNSPALKPYPDTGSRKEFVSVYRPRVDVCGRLWMVDTGHLEVPGERKQIQPPAIVVFDLKTNEQLLRYELKPSDLVNNRSSAGLTSITVDVTRDNCEDAYAYINDLATEGMVVFSMKARNSWRLDHRSFVHDDSAMNFTAAGYVINWKDGLFSIALSEPDSEGKRRAFYHPLVSTQEFSIDTEYLKDSKKFLGLNTYLGDRGSNTQSGSHDYHAPSRTMFYANVAQDAILCWNIDTNMAPNNVVVVAQSPKKLAYISDLKVIGDHVWVLVNQIPKFIYSTFDTNDYNYFIHRLKIRDLIRGTVCDVRGF</sequence>
<dbReference type="GO" id="GO:0005576">
    <property type="term" value="C:extracellular region"/>
    <property type="evidence" value="ECO:0007669"/>
    <property type="project" value="UniProtKB-SubCell"/>
</dbReference>
<reference evidence="5 6" key="1">
    <citation type="submission" date="2023-11" db="EMBL/GenBank/DDBJ databases">
        <authorList>
            <person name="Hedman E."/>
            <person name="Englund M."/>
            <person name="Stromberg M."/>
            <person name="Nyberg Akerstrom W."/>
            <person name="Nylinder S."/>
            <person name="Jareborg N."/>
            <person name="Kallberg Y."/>
            <person name="Kronander E."/>
        </authorList>
    </citation>
    <scope>NUCLEOTIDE SEQUENCE [LARGE SCALE GENOMIC DNA]</scope>
</reference>
<accession>A0AAV1LCN0</accession>
<comment type="caution">
    <text evidence="5">The sequence shown here is derived from an EMBL/GenBank/DDBJ whole genome shotgun (WGS) entry which is preliminary data.</text>
</comment>
<evidence type="ECO:0000313" key="6">
    <source>
        <dbReference type="Proteomes" id="UP001314205"/>
    </source>
</evidence>
<dbReference type="EMBL" id="CAVLGL010000087">
    <property type="protein sequence ID" value="CAK1592084.1"/>
    <property type="molecule type" value="Genomic_DNA"/>
</dbReference>
<comment type="similarity">
    <text evidence="2">Belongs to the major royal jelly protein family.</text>
</comment>
<dbReference type="PANTHER" id="PTHR10009">
    <property type="entry name" value="PROTEIN YELLOW-RELATED"/>
    <property type="match status" value="1"/>
</dbReference>
<evidence type="ECO:0000256" key="1">
    <source>
        <dbReference type="ARBA" id="ARBA00004613"/>
    </source>
</evidence>
<keyword evidence="6" id="KW-1185">Reference proteome</keyword>
<dbReference type="PANTHER" id="PTHR10009:SF10">
    <property type="entry name" value="L-DOPACHROME TAUTOMERASE YELLOW-F-RELATED"/>
    <property type="match status" value="1"/>
</dbReference>
<proteinExistence type="inferred from homology"/>
<keyword evidence="3" id="KW-0964">Secreted</keyword>
<protein>
    <recommendedName>
        <fullName evidence="7">Yellow-f4</fullName>
    </recommendedName>
</protein>
<dbReference type="Pfam" id="PF03022">
    <property type="entry name" value="MRJP"/>
    <property type="match status" value="1"/>
</dbReference>
<evidence type="ECO:0000256" key="2">
    <source>
        <dbReference type="ARBA" id="ARBA00009127"/>
    </source>
</evidence>
<evidence type="ECO:0000256" key="4">
    <source>
        <dbReference type="ARBA" id="ARBA00022729"/>
    </source>
</evidence>
<organism evidence="5 6">
    <name type="scientific">Parnassius mnemosyne</name>
    <name type="common">clouded apollo</name>
    <dbReference type="NCBI Taxonomy" id="213953"/>
    <lineage>
        <taxon>Eukaryota</taxon>
        <taxon>Metazoa</taxon>
        <taxon>Ecdysozoa</taxon>
        <taxon>Arthropoda</taxon>
        <taxon>Hexapoda</taxon>
        <taxon>Insecta</taxon>
        <taxon>Pterygota</taxon>
        <taxon>Neoptera</taxon>
        <taxon>Endopterygota</taxon>
        <taxon>Lepidoptera</taxon>
        <taxon>Glossata</taxon>
        <taxon>Ditrysia</taxon>
        <taxon>Papilionoidea</taxon>
        <taxon>Papilionidae</taxon>
        <taxon>Parnassiinae</taxon>
        <taxon>Parnassini</taxon>
        <taxon>Parnassius</taxon>
        <taxon>Driopa</taxon>
    </lineage>
</organism>
<evidence type="ECO:0000313" key="5">
    <source>
        <dbReference type="EMBL" id="CAK1592084.1"/>
    </source>
</evidence>